<dbReference type="Gene3D" id="3.40.109.10">
    <property type="entry name" value="NADH Oxidase"/>
    <property type="match status" value="1"/>
</dbReference>
<dbReference type="CDD" id="cd02136">
    <property type="entry name" value="PnbA_NfnB-like"/>
    <property type="match status" value="1"/>
</dbReference>
<dbReference type="EMBL" id="CYGY02000038">
    <property type="protein sequence ID" value="SIT44160.1"/>
    <property type="molecule type" value="Genomic_DNA"/>
</dbReference>
<dbReference type="PANTHER" id="PTHR43673">
    <property type="entry name" value="NAD(P)H NITROREDUCTASE YDGI-RELATED"/>
    <property type="match status" value="1"/>
</dbReference>
<evidence type="ECO:0000256" key="4">
    <source>
        <dbReference type="ARBA" id="ARBA00022643"/>
    </source>
</evidence>
<proteinExistence type="inferred from homology"/>
<dbReference type="RefSeq" id="WP_087736160.1">
    <property type="nucleotide sequence ID" value="NZ_CYGY02000038.1"/>
</dbReference>
<evidence type="ECO:0000256" key="2">
    <source>
        <dbReference type="ARBA" id="ARBA00007118"/>
    </source>
</evidence>
<name>A0A1N7S9V2_9BURK</name>
<evidence type="ECO:0000259" key="6">
    <source>
        <dbReference type="Pfam" id="PF00881"/>
    </source>
</evidence>
<comment type="similarity">
    <text evidence="2">Belongs to the nitroreductase family.</text>
</comment>
<dbReference type="GO" id="GO:0016491">
    <property type="term" value="F:oxidoreductase activity"/>
    <property type="evidence" value="ECO:0007669"/>
    <property type="project" value="UniProtKB-KW"/>
</dbReference>
<dbReference type="Pfam" id="PF00881">
    <property type="entry name" value="Nitroreductase"/>
    <property type="match status" value="1"/>
</dbReference>
<dbReference type="OrthoDB" id="9773807at2"/>
<evidence type="ECO:0000313" key="8">
    <source>
        <dbReference type="Proteomes" id="UP000195569"/>
    </source>
</evidence>
<dbReference type="Proteomes" id="UP000195569">
    <property type="component" value="Unassembled WGS sequence"/>
</dbReference>
<evidence type="ECO:0000256" key="5">
    <source>
        <dbReference type="ARBA" id="ARBA00023002"/>
    </source>
</evidence>
<evidence type="ECO:0000256" key="1">
    <source>
        <dbReference type="ARBA" id="ARBA00001917"/>
    </source>
</evidence>
<keyword evidence="5" id="KW-0560">Oxidoreductase</keyword>
<organism evidence="7 8">
    <name type="scientific">Paraburkholderia piptadeniae</name>
    <dbReference type="NCBI Taxonomy" id="1701573"/>
    <lineage>
        <taxon>Bacteria</taxon>
        <taxon>Pseudomonadati</taxon>
        <taxon>Pseudomonadota</taxon>
        <taxon>Betaproteobacteria</taxon>
        <taxon>Burkholderiales</taxon>
        <taxon>Burkholderiaceae</taxon>
        <taxon>Paraburkholderia</taxon>
    </lineage>
</organism>
<dbReference type="InterPro" id="IPR029479">
    <property type="entry name" value="Nitroreductase"/>
</dbReference>
<keyword evidence="8" id="KW-1185">Reference proteome</keyword>
<evidence type="ECO:0000313" key="7">
    <source>
        <dbReference type="EMBL" id="SIT44160.1"/>
    </source>
</evidence>
<keyword evidence="4" id="KW-0288">FMN</keyword>
<reference evidence="7" key="1">
    <citation type="submission" date="2016-12" db="EMBL/GenBank/DDBJ databases">
        <authorList>
            <person name="Moulin L."/>
        </authorList>
    </citation>
    <scope>NUCLEOTIDE SEQUENCE [LARGE SCALE GENOMIC DNA]</scope>
    <source>
        <strain evidence="7">STM 7183</strain>
    </source>
</reference>
<accession>A0A1N7S9V2</accession>
<evidence type="ECO:0000256" key="3">
    <source>
        <dbReference type="ARBA" id="ARBA00022630"/>
    </source>
</evidence>
<comment type="cofactor">
    <cofactor evidence="1">
        <name>FMN</name>
        <dbReference type="ChEBI" id="CHEBI:58210"/>
    </cofactor>
</comment>
<sequence length="233" mass="25665">MELDRHSHPNASIVDAVIRSRRAVRCFKPDAISRHVIEQILDVARSAPSNSNTQPWRVYVLAGEDKLSLSDALRRAQIEDRHPPLRHLPDPLPDAMRTRQEAFGATYYGALGISKTDIQERARATARNFDFFGAPVGLIFAVDSSLSKYSWLDCGIFIQTVMIAASAVGLNTCPQVSFARYQDVISTHLGFPAGFDVVCGMSLGFADERSALNSLDMAREPVQGFSSFLGFDS</sequence>
<keyword evidence="3" id="KW-0285">Flavoprotein</keyword>
<dbReference type="AlphaFoldDB" id="A0A1N7S9V2"/>
<comment type="caution">
    <text evidence="7">The sequence shown here is derived from an EMBL/GenBank/DDBJ whole genome shotgun (WGS) entry which is preliminary data.</text>
</comment>
<gene>
    <name evidence="7" type="ORF">BN2476_380064</name>
</gene>
<protein>
    <submittedName>
        <fullName evidence="7">Nitroreductase</fullName>
    </submittedName>
</protein>
<dbReference type="SUPFAM" id="SSF55469">
    <property type="entry name" value="FMN-dependent nitroreductase-like"/>
    <property type="match status" value="1"/>
</dbReference>
<feature type="domain" description="Nitroreductase" evidence="6">
    <location>
        <begin position="18"/>
        <end position="204"/>
    </location>
</feature>
<dbReference type="PANTHER" id="PTHR43673:SF2">
    <property type="entry name" value="NITROREDUCTASE"/>
    <property type="match status" value="1"/>
</dbReference>
<dbReference type="InterPro" id="IPR000415">
    <property type="entry name" value="Nitroreductase-like"/>
</dbReference>